<dbReference type="PANTHER" id="PTHR43115:SF4">
    <property type="entry name" value="DEHYDROGENASE_REDUCTASE SDR FAMILY MEMBER 11"/>
    <property type="match status" value="1"/>
</dbReference>
<dbReference type="GO" id="GO:0016491">
    <property type="term" value="F:oxidoreductase activity"/>
    <property type="evidence" value="ECO:0007669"/>
    <property type="project" value="UniProtKB-KW"/>
</dbReference>
<dbReference type="EMBL" id="JAPWTK010001404">
    <property type="protein sequence ID" value="KAJ8932647.1"/>
    <property type="molecule type" value="Genomic_DNA"/>
</dbReference>
<comment type="similarity">
    <text evidence="1">Belongs to the short-chain dehydrogenases/reductases (SDR) family.</text>
</comment>
<evidence type="ECO:0000313" key="4">
    <source>
        <dbReference type="Proteomes" id="UP001162162"/>
    </source>
</evidence>
<comment type="caution">
    <text evidence="3">The sequence shown here is derived from an EMBL/GenBank/DDBJ whole genome shotgun (WGS) entry which is preliminary data.</text>
</comment>
<dbReference type="PANTHER" id="PTHR43115">
    <property type="entry name" value="DEHYDROGENASE/REDUCTASE SDR FAMILY MEMBER 11"/>
    <property type="match status" value="1"/>
</dbReference>
<dbReference type="InterPro" id="IPR036291">
    <property type="entry name" value="NAD(P)-bd_dom_sf"/>
</dbReference>
<dbReference type="AlphaFoldDB" id="A0AAV8X257"/>
<gene>
    <name evidence="3" type="ORF">NQ318_017659</name>
</gene>
<dbReference type="Gene3D" id="3.40.50.720">
    <property type="entry name" value="NAD(P)-binding Rossmann-like Domain"/>
    <property type="match status" value="1"/>
</dbReference>
<accession>A0AAV8X257</accession>
<evidence type="ECO:0008006" key="5">
    <source>
        <dbReference type="Google" id="ProtNLM"/>
    </source>
</evidence>
<protein>
    <recommendedName>
        <fullName evidence="5">Farnesol dehydrogenase</fullName>
    </recommendedName>
</protein>
<evidence type="ECO:0000313" key="3">
    <source>
        <dbReference type="EMBL" id="KAJ8932647.1"/>
    </source>
</evidence>
<proteinExistence type="inferred from homology"/>
<dbReference type="Proteomes" id="UP001162162">
    <property type="component" value="Unassembled WGS sequence"/>
</dbReference>
<keyword evidence="2" id="KW-0560">Oxidoreductase</keyword>
<organism evidence="3 4">
    <name type="scientific">Aromia moschata</name>
    <dbReference type="NCBI Taxonomy" id="1265417"/>
    <lineage>
        <taxon>Eukaryota</taxon>
        <taxon>Metazoa</taxon>
        <taxon>Ecdysozoa</taxon>
        <taxon>Arthropoda</taxon>
        <taxon>Hexapoda</taxon>
        <taxon>Insecta</taxon>
        <taxon>Pterygota</taxon>
        <taxon>Neoptera</taxon>
        <taxon>Endopterygota</taxon>
        <taxon>Coleoptera</taxon>
        <taxon>Polyphaga</taxon>
        <taxon>Cucujiformia</taxon>
        <taxon>Chrysomeloidea</taxon>
        <taxon>Cerambycidae</taxon>
        <taxon>Cerambycinae</taxon>
        <taxon>Callichromatini</taxon>
        <taxon>Aromia</taxon>
    </lineage>
</organism>
<dbReference type="PRINTS" id="PR00081">
    <property type="entry name" value="GDHRDH"/>
</dbReference>
<dbReference type="Pfam" id="PF00106">
    <property type="entry name" value="adh_short"/>
    <property type="match status" value="1"/>
</dbReference>
<dbReference type="SUPFAM" id="SSF51735">
    <property type="entry name" value="NAD(P)-binding Rossmann-fold domains"/>
    <property type="match status" value="1"/>
</dbReference>
<dbReference type="InterPro" id="IPR002347">
    <property type="entry name" value="SDR_fam"/>
</dbReference>
<sequence>MVLSMDRWIGKVAVVTGANAGIGAAIAERLVEEGLKTSYSDANGCYYGFKTSKKTTLKSSSSKTSRLSPLLEGKTYSIFLQKKLTGKEGKLYTVKADVSKEEDILKAFVWIKENVGPVHILVNNAGSFTMGNLSDGDTKAWENVFKVTVLGLCIATREAIKDMKANGVDGHIIHINGITGHQVPNIPGMNVAPASKYAVTALAETLRLELNATKSKIKITSISPGLVRTEMIPNTEFFKEVIKGKQILDPEDIADGIVYVLSTPPHVLVQELTIRPVDESSFS</sequence>
<evidence type="ECO:0000256" key="2">
    <source>
        <dbReference type="ARBA" id="ARBA00023002"/>
    </source>
</evidence>
<name>A0AAV8X257_9CUCU</name>
<evidence type="ECO:0000256" key="1">
    <source>
        <dbReference type="ARBA" id="ARBA00006484"/>
    </source>
</evidence>
<keyword evidence="4" id="KW-1185">Reference proteome</keyword>
<reference evidence="3" key="1">
    <citation type="journal article" date="2023" name="Insect Mol. Biol.">
        <title>Genome sequencing provides insights into the evolution of gene families encoding plant cell wall-degrading enzymes in longhorned beetles.</title>
        <authorList>
            <person name="Shin N.R."/>
            <person name="Okamura Y."/>
            <person name="Kirsch R."/>
            <person name="Pauchet Y."/>
        </authorList>
    </citation>
    <scope>NUCLEOTIDE SEQUENCE</scope>
    <source>
        <strain evidence="3">AMC_N1</strain>
    </source>
</reference>